<proteinExistence type="predicted"/>
<evidence type="ECO:0000313" key="2">
    <source>
        <dbReference type="Proteomes" id="UP001066276"/>
    </source>
</evidence>
<sequence>MWTSSLVRRLPKKYCIYRWRGKPHLREATAGTLDLRKGGDPGRGLPVRKREACTEEQCPTAVLLDPGRSRERHISLSSAHTPAIWAEWSYMALRAHPLAG</sequence>
<accession>A0AAV7WD39</accession>
<keyword evidence="2" id="KW-1185">Reference proteome</keyword>
<dbReference type="EMBL" id="JANPWB010000002">
    <property type="protein sequence ID" value="KAJ1210906.1"/>
    <property type="molecule type" value="Genomic_DNA"/>
</dbReference>
<dbReference type="AlphaFoldDB" id="A0AAV7WD39"/>
<protein>
    <submittedName>
        <fullName evidence="1">Uncharacterized protein</fullName>
    </submittedName>
</protein>
<reference evidence="1" key="1">
    <citation type="journal article" date="2022" name="bioRxiv">
        <title>Sequencing and chromosome-scale assembly of the giantPleurodeles waltlgenome.</title>
        <authorList>
            <person name="Brown T."/>
            <person name="Elewa A."/>
            <person name="Iarovenko S."/>
            <person name="Subramanian E."/>
            <person name="Araus A.J."/>
            <person name="Petzold A."/>
            <person name="Susuki M."/>
            <person name="Suzuki K.-i.T."/>
            <person name="Hayashi T."/>
            <person name="Toyoda A."/>
            <person name="Oliveira C."/>
            <person name="Osipova E."/>
            <person name="Leigh N.D."/>
            <person name="Simon A."/>
            <person name="Yun M.H."/>
        </authorList>
    </citation>
    <scope>NUCLEOTIDE SEQUENCE</scope>
    <source>
        <strain evidence="1">20211129_DDA</strain>
        <tissue evidence="1">Liver</tissue>
    </source>
</reference>
<gene>
    <name evidence="1" type="ORF">NDU88_006268</name>
</gene>
<dbReference type="Proteomes" id="UP001066276">
    <property type="component" value="Chromosome 1_2"/>
</dbReference>
<name>A0AAV7WD39_PLEWA</name>
<evidence type="ECO:0000313" key="1">
    <source>
        <dbReference type="EMBL" id="KAJ1210906.1"/>
    </source>
</evidence>
<organism evidence="1 2">
    <name type="scientific">Pleurodeles waltl</name>
    <name type="common">Iberian ribbed newt</name>
    <dbReference type="NCBI Taxonomy" id="8319"/>
    <lineage>
        <taxon>Eukaryota</taxon>
        <taxon>Metazoa</taxon>
        <taxon>Chordata</taxon>
        <taxon>Craniata</taxon>
        <taxon>Vertebrata</taxon>
        <taxon>Euteleostomi</taxon>
        <taxon>Amphibia</taxon>
        <taxon>Batrachia</taxon>
        <taxon>Caudata</taxon>
        <taxon>Salamandroidea</taxon>
        <taxon>Salamandridae</taxon>
        <taxon>Pleurodelinae</taxon>
        <taxon>Pleurodeles</taxon>
    </lineage>
</organism>
<comment type="caution">
    <text evidence="1">The sequence shown here is derived from an EMBL/GenBank/DDBJ whole genome shotgun (WGS) entry which is preliminary data.</text>
</comment>